<name>A0A8J2YIS6_9RHOB</name>
<comment type="caution">
    <text evidence="3">The sequence shown here is derived from an EMBL/GenBank/DDBJ whole genome shotgun (WGS) entry which is preliminary data.</text>
</comment>
<sequence>MVQMEKRGVIDLAGGGFMCLVGLVSLSQSFEYGIGTASEMQAGYFPMVLGIIAIAIGIGIAVPAWSKPSSWPSIPWRPILAIVAALAAFALLIERTGMMPAVFVTVVISTLANPGLGLRRILALSIGVSLTAWLIFSVGFGLPIPAFGSLL</sequence>
<dbReference type="Pfam" id="PF07331">
    <property type="entry name" value="TctB"/>
    <property type="match status" value="1"/>
</dbReference>
<protein>
    <submittedName>
        <fullName evidence="3">Membrane protein</fullName>
    </submittedName>
</protein>
<evidence type="ECO:0000256" key="1">
    <source>
        <dbReference type="SAM" id="Phobius"/>
    </source>
</evidence>
<feature type="transmembrane region" description="Helical" evidence="1">
    <location>
        <begin position="99"/>
        <end position="116"/>
    </location>
</feature>
<dbReference type="EMBL" id="BMCP01000002">
    <property type="protein sequence ID" value="GGE46187.1"/>
    <property type="molecule type" value="Genomic_DNA"/>
</dbReference>
<proteinExistence type="predicted"/>
<feature type="transmembrane region" description="Helical" evidence="1">
    <location>
        <begin position="74"/>
        <end position="93"/>
    </location>
</feature>
<evidence type="ECO:0000313" key="3">
    <source>
        <dbReference type="EMBL" id="GGE46187.1"/>
    </source>
</evidence>
<dbReference type="Proteomes" id="UP000602745">
    <property type="component" value="Unassembled WGS sequence"/>
</dbReference>
<gene>
    <name evidence="3" type="ORF">GCM10007276_24240</name>
</gene>
<keyword evidence="4" id="KW-1185">Reference proteome</keyword>
<feature type="transmembrane region" description="Helical" evidence="1">
    <location>
        <begin position="12"/>
        <end position="30"/>
    </location>
</feature>
<dbReference type="InterPro" id="IPR009936">
    <property type="entry name" value="DUF1468"/>
</dbReference>
<accession>A0A8J2YIS6</accession>
<keyword evidence="1" id="KW-0472">Membrane</keyword>
<keyword evidence="1" id="KW-0812">Transmembrane</keyword>
<organism evidence="3 4">
    <name type="scientific">Agaricicola taiwanensis</name>
    <dbReference type="NCBI Taxonomy" id="591372"/>
    <lineage>
        <taxon>Bacteria</taxon>
        <taxon>Pseudomonadati</taxon>
        <taxon>Pseudomonadota</taxon>
        <taxon>Alphaproteobacteria</taxon>
        <taxon>Rhodobacterales</taxon>
        <taxon>Paracoccaceae</taxon>
        <taxon>Agaricicola</taxon>
    </lineage>
</organism>
<feature type="transmembrane region" description="Helical" evidence="1">
    <location>
        <begin position="42"/>
        <end position="62"/>
    </location>
</feature>
<reference evidence="3" key="2">
    <citation type="submission" date="2020-09" db="EMBL/GenBank/DDBJ databases">
        <authorList>
            <person name="Sun Q."/>
            <person name="Sedlacek I."/>
        </authorList>
    </citation>
    <scope>NUCLEOTIDE SEQUENCE</scope>
    <source>
        <strain evidence="3">CCM 7684</strain>
    </source>
</reference>
<evidence type="ECO:0000313" key="4">
    <source>
        <dbReference type="Proteomes" id="UP000602745"/>
    </source>
</evidence>
<keyword evidence="1" id="KW-1133">Transmembrane helix</keyword>
<dbReference type="AlphaFoldDB" id="A0A8J2YIS6"/>
<feature type="transmembrane region" description="Helical" evidence="1">
    <location>
        <begin position="121"/>
        <end position="144"/>
    </location>
</feature>
<feature type="domain" description="DUF1468" evidence="2">
    <location>
        <begin position="13"/>
        <end position="145"/>
    </location>
</feature>
<reference evidence="3" key="1">
    <citation type="journal article" date="2014" name="Int. J. Syst. Evol. Microbiol.">
        <title>Complete genome sequence of Corynebacterium casei LMG S-19264T (=DSM 44701T), isolated from a smear-ripened cheese.</title>
        <authorList>
            <consortium name="US DOE Joint Genome Institute (JGI-PGF)"/>
            <person name="Walter F."/>
            <person name="Albersmeier A."/>
            <person name="Kalinowski J."/>
            <person name="Ruckert C."/>
        </authorList>
    </citation>
    <scope>NUCLEOTIDE SEQUENCE</scope>
    <source>
        <strain evidence="3">CCM 7684</strain>
    </source>
</reference>
<evidence type="ECO:0000259" key="2">
    <source>
        <dbReference type="Pfam" id="PF07331"/>
    </source>
</evidence>